<evidence type="ECO:0000313" key="2">
    <source>
        <dbReference type="Proteomes" id="UP001204376"/>
    </source>
</evidence>
<dbReference type="Proteomes" id="UP001204376">
    <property type="component" value="Unassembled WGS sequence"/>
</dbReference>
<name>A0ABT1T3E2_9SPHI</name>
<keyword evidence="2" id="KW-1185">Reference proteome</keyword>
<gene>
    <name evidence="1" type="ORF">NPE20_14235</name>
</gene>
<protein>
    <recommendedName>
        <fullName evidence="3">Type IV toxin-antitoxin system AbiEi family antitoxin domain-containing protein</fullName>
    </recommendedName>
</protein>
<reference evidence="1 2" key="1">
    <citation type="submission" date="2022-07" db="EMBL/GenBank/DDBJ databases">
        <title>Mucilaginibacter sp. JC4.</title>
        <authorList>
            <person name="Le V."/>
            <person name="Ko S.-R."/>
            <person name="Ahn C.-Y."/>
            <person name="Oh H.-M."/>
        </authorList>
    </citation>
    <scope>NUCLEOTIDE SEQUENCE [LARGE SCALE GENOMIC DNA]</scope>
    <source>
        <strain evidence="1 2">JC4</strain>
    </source>
</reference>
<comment type="caution">
    <text evidence="1">The sequence shown here is derived from an EMBL/GenBank/DDBJ whole genome shotgun (WGS) entry which is preliminary data.</text>
</comment>
<organism evidence="1 2">
    <name type="scientific">Mucilaginibacter aquariorum</name>
    <dbReference type="NCBI Taxonomy" id="2967225"/>
    <lineage>
        <taxon>Bacteria</taxon>
        <taxon>Pseudomonadati</taxon>
        <taxon>Bacteroidota</taxon>
        <taxon>Sphingobacteriia</taxon>
        <taxon>Sphingobacteriales</taxon>
        <taxon>Sphingobacteriaceae</taxon>
        <taxon>Mucilaginibacter</taxon>
    </lineage>
</organism>
<accession>A0ABT1T3E2</accession>
<evidence type="ECO:0000313" key="1">
    <source>
        <dbReference type="EMBL" id="MCQ6959131.1"/>
    </source>
</evidence>
<dbReference type="EMBL" id="JANHOH010000002">
    <property type="protein sequence ID" value="MCQ6959131.1"/>
    <property type="molecule type" value="Genomic_DNA"/>
</dbReference>
<sequence>MLSNILRNYKRPNDKIKALKEEGVIESVKRGLYIPGKAIGASRPENGLLANHLYGPSYLSADTALSHYGLIPERVYSTISMTSKASRDFRMPLGLFTYLHLPLPYYAYGLNSVLLGRDQRAIVASPEKALVACAR</sequence>
<proteinExistence type="predicted"/>
<evidence type="ECO:0008006" key="3">
    <source>
        <dbReference type="Google" id="ProtNLM"/>
    </source>
</evidence>
<dbReference type="RefSeq" id="WP_256539320.1">
    <property type="nucleotide sequence ID" value="NZ_JANHOH010000002.1"/>
</dbReference>